<sequence>MNSCLAVPIDVNALVSTNEGTLEFEKEKLRFDVDASRADELVVQSLTGTALVDGKKLVKGKRQKIHAGSKIKVADEEFVVYRNAHAHA</sequence>
<evidence type="ECO:0000313" key="2">
    <source>
        <dbReference type="EMBL" id="OUS44076.1"/>
    </source>
</evidence>
<name>A0A090M592_OSTTA</name>
<reference evidence="2" key="3">
    <citation type="submission" date="2017-04" db="EMBL/GenBank/DDBJ databases">
        <title>Population genomics of picophytoplankton unveils novel chromosome hypervariability.</title>
        <authorList>
            <consortium name="DOE Joint Genome Institute"/>
            <person name="Blanc-Mathieu R."/>
            <person name="Krasovec M."/>
            <person name="Hebrard M."/>
            <person name="Yau S."/>
            <person name="Desgranges E."/>
            <person name="Martin J."/>
            <person name="Schackwitz W."/>
            <person name="Kuo A."/>
            <person name="Salin G."/>
            <person name="Donnadieu C."/>
            <person name="Desdevises Y."/>
            <person name="Sanchez-Ferandin S."/>
            <person name="Moreau H."/>
            <person name="Rivals E."/>
            <person name="Grigoriev I.V."/>
            <person name="Grimsley N."/>
            <person name="Eyre-Walker A."/>
            <person name="Piganeau G."/>
        </authorList>
    </citation>
    <scope>NUCLEOTIDE SEQUENCE [LARGE SCALE GENOMIC DNA]</scope>
    <source>
        <strain evidence="2">RCC 1115</strain>
    </source>
</reference>
<accession>A0A1Y5I3J0</accession>
<dbReference type="Proteomes" id="UP000195557">
    <property type="component" value="Unassembled WGS sequence"/>
</dbReference>
<evidence type="ECO:0000313" key="3">
    <source>
        <dbReference type="Proteomes" id="UP000009170"/>
    </source>
</evidence>
<protein>
    <submittedName>
        <fullName evidence="1">Unnamed product</fullName>
    </submittedName>
</protein>
<dbReference type="AlphaFoldDB" id="A0A090M592"/>
<accession>A0A090M592</accession>
<proteinExistence type="predicted"/>
<dbReference type="EMBL" id="KZ155826">
    <property type="protein sequence ID" value="OUS44076.1"/>
    <property type="molecule type" value="Genomic_DNA"/>
</dbReference>
<organism evidence="1 3">
    <name type="scientific">Ostreococcus tauri</name>
    <name type="common">Marine green alga</name>
    <dbReference type="NCBI Taxonomy" id="70448"/>
    <lineage>
        <taxon>Eukaryota</taxon>
        <taxon>Viridiplantae</taxon>
        <taxon>Chlorophyta</taxon>
        <taxon>Mamiellophyceae</taxon>
        <taxon>Mamiellales</taxon>
        <taxon>Bathycoccaceae</taxon>
        <taxon>Ostreococcus</taxon>
    </lineage>
</organism>
<reference evidence="1 3" key="1">
    <citation type="journal article" date="2006" name="Proc. Natl. Acad. Sci. U.S.A.">
        <title>Genome analysis of the smallest free-living eukaryote Ostreococcus tauri unveils many unique features.</title>
        <authorList>
            <person name="Derelle E."/>
            <person name="Ferraz C."/>
            <person name="Rombauts S."/>
            <person name="Rouze P."/>
            <person name="Worden A.Z."/>
            <person name="Robbens S."/>
            <person name="Partensky F."/>
            <person name="Degroeve S."/>
            <person name="Echeynie S."/>
            <person name="Cooke R."/>
            <person name="Saeys Y."/>
            <person name="Wuyts J."/>
            <person name="Jabbari K."/>
            <person name="Bowler C."/>
            <person name="Panaud O."/>
            <person name="Piegu B."/>
            <person name="Ball S.G."/>
            <person name="Ral J.-P."/>
            <person name="Bouget F.-Y."/>
            <person name="Piganeau G."/>
            <person name="De Baets B."/>
            <person name="Picard A."/>
            <person name="Delseny M."/>
            <person name="Demaille J."/>
            <person name="Van de Peer Y."/>
            <person name="Moreau H."/>
        </authorList>
    </citation>
    <scope>NUCLEOTIDE SEQUENCE [LARGE SCALE GENOMIC DNA]</scope>
    <source>
        <strain evidence="1 3">OTTH0595</strain>
    </source>
</reference>
<gene>
    <name evidence="2" type="ORF">BE221DRAFT_207372</name>
    <name evidence="1" type="ORF">OT_ostta03g04960</name>
</gene>
<dbReference type="InParanoid" id="A0A090M592"/>
<dbReference type="Proteomes" id="UP000009170">
    <property type="component" value="Unassembled WGS sequence"/>
</dbReference>
<evidence type="ECO:0000313" key="1">
    <source>
        <dbReference type="EMBL" id="CEF97304.1"/>
    </source>
</evidence>
<dbReference type="EMBL" id="CAID01000003">
    <property type="protein sequence ID" value="CEF97304.1"/>
    <property type="molecule type" value="Genomic_DNA"/>
</dbReference>
<accession>A0A454XJA3</accession>
<reference evidence="1" key="2">
    <citation type="journal article" date="2014" name="BMC Genomics">
        <title>An improved genome of the model marine alga Ostreococcus tauri unfolds by assessing Illumina de novo assemblies.</title>
        <authorList>
            <person name="Blanc-Mathieu R."/>
            <person name="Verhelst B."/>
            <person name="Derelle E."/>
            <person name="Rombauts S."/>
            <person name="Bouget F.Y."/>
            <person name="Carre I."/>
            <person name="Chateau A."/>
            <person name="Eyre-Walker A."/>
            <person name="Grimsley N."/>
            <person name="Moreau H."/>
            <person name="Piegu B."/>
            <person name="Rivals E."/>
            <person name="Schackwitz W."/>
            <person name="Van de Peer Y."/>
            <person name="Piganeau G."/>
        </authorList>
    </citation>
    <scope>NUCLEOTIDE SEQUENCE</scope>
    <source>
        <strain evidence="1">RCC4221</strain>
    </source>
</reference>
<keyword evidence="3" id="KW-1185">Reference proteome</keyword>